<dbReference type="Gene3D" id="3.40.50.2300">
    <property type="match status" value="1"/>
</dbReference>
<proteinExistence type="predicted"/>
<evidence type="ECO:0000313" key="6">
    <source>
        <dbReference type="Proteomes" id="UP001262754"/>
    </source>
</evidence>
<accession>A0ABU1N0N8</accession>
<feature type="domain" description="Response regulatory" evidence="4">
    <location>
        <begin position="9"/>
        <end position="125"/>
    </location>
</feature>
<dbReference type="InterPro" id="IPR001789">
    <property type="entry name" value="Sig_transdc_resp-reg_receiver"/>
</dbReference>
<comment type="caution">
    <text evidence="5">The sequence shown here is derived from an EMBL/GenBank/DDBJ whole genome shotgun (WGS) entry which is preliminary data.</text>
</comment>
<dbReference type="Pfam" id="PF00072">
    <property type="entry name" value="Response_reg"/>
    <property type="match status" value="1"/>
</dbReference>
<dbReference type="PANTHER" id="PTHR44591">
    <property type="entry name" value="STRESS RESPONSE REGULATOR PROTEIN 1"/>
    <property type="match status" value="1"/>
</dbReference>
<feature type="modified residue" description="4-aspartylphosphate" evidence="2">
    <location>
        <position position="58"/>
    </location>
</feature>
<dbReference type="SMART" id="SM00448">
    <property type="entry name" value="REC"/>
    <property type="match status" value="1"/>
</dbReference>
<evidence type="ECO:0000256" key="3">
    <source>
        <dbReference type="SAM" id="MobiDB-lite"/>
    </source>
</evidence>
<feature type="region of interest" description="Disordered" evidence="3">
    <location>
        <begin position="128"/>
        <end position="156"/>
    </location>
</feature>
<dbReference type="PANTHER" id="PTHR44591:SF3">
    <property type="entry name" value="RESPONSE REGULATORY DOMAIN-CONTAINING PROTEIN"/>
    <property type="match status" value="1"/>
</dbReference>
<evidence type="ECO:0000256" key="2">
    <source>
        <dbReference type="PROSITE-ProRule" id="PRU00169"/>
    </source>
</evidence>
<dbReference type="EMBL" id="JAVDRL010000006">
    <property type="protein sequence ID" value="MDR6531701.1"/>
    <property type="molecule type" value="Genomic_DNA"/>
</dbReference>
<sequence>MNMVQPGTRILVADSDRAVLEMLQIRLDLAGYHALAARSGPAALEMAHNMRPALMVLDLAITEMTAFEVMAALQRDVSRPCGQILLVGKRLGVDEVKRGAALGVRACMLKPFSGADLVERVGKMLKPASPAPSPAGAVGSRMPPAGRPSPSSDVFI</sequence>
<keyword evidence="1 2" id="KW-0597">Phosphoprotein</keyword>
<organism evidence="5 6">
    <name type="scientific">Caulobacter rhizosphaerae</name>
    <dbReference type="NCBI Taxonomy" id="2010972"/>
    <lineage>
        <taxon>Bacteria</taxon>
        <taxon>Pseudomonadati</taxon>
        <taxon>Pseudomonadota</taxon>
        <taxon>Alphaproteobacteria</taxon>
        <taxon>Caulobacterales</taxon>
        <taxon>Caulobacteraceae</taxon>
        <taxon>Caulobacter</taxon>
    </lineage>
</organism>
<dbReference type="Proteomes" id="UP001262754">
    <property type="component" value="Unassembled WGS sequence"/>
</dbReference>
<gene>
    <name evidence="5" type="ORF">J2800_002448</name>
</gene>
<evidence type="ECO:0000256" key="1">
    <source>
        <dbReference type="ARBA" id="ARBA00022553"/>
    </source>
</evidence>
<dbReference type="PROSITE" id="PS50110">
    <property type="entry name" value="RESPONSE_REGULATORY"/>
    <property type="match status" value="1"/>
</dbReference>
<name>A0ABU1N0N8_9CAUL</name>
<protein>
    <submittedName>
        <fullName evidence="5">Two-component system KDP operon response regulator KdpE</fullName>
    </submittedName>
</protein>
<dbReference type="InterPro" id="IPR011006">
    <property type="entry name" value="CheY-like_superfamily"/>
</dbReference>
<dbReference type="SUPFAM" id="SSF52172">
    <property type="entry name" value="CheY-like"/>
    <property type="match status" value="1"/>
</dbReference>
<evidence type="ECO:0000313" key="5">
    <source>
        <dbReference type="EMBL" id="MDR6531701.1"/>
    </source>
</evidence>
<keyword evidence="6" id="KW-1185">Reference proteome</keyword>
<evidence type="ECO:0000259" key="4">
    <source>
        <dbReference type="PROSITE" id="PS50110"/>
    </source>
</evidence>
<dbReference type="RefSeq" id="WP_163229737.1">
    <property type="nucleotide sequence ID" value="NZ_BMLD01000012.1"/>
</dbReference>
<reference evidence="5 6" key="1">
    <citation type="submission" date="2023-07" db="EMBL/GenBank/DDBJ databases">
        <title>Sorghum-associated microbial communities from plants grown in Nebraska, USA.</title>
        <authorList>
            <person name="Schachtman D."/>
        </authorList>
    </citation>
    <scope>NUCLEOTIDE SEQUENCE [LARGE SCALE GENOMIC DNA]</scope>
    <source>
        <strain evidence="5 6">DS2154</strain>
    </source>
</reference>
<dbReference type="InterPro" id="IPR050595">
    <property type="entry name" value="Bact_response_regulator"/>
</dbReference>